<evidence type="ECO:0000256" key="2">
    <source>
        <dbReference type="ARBA" id="ARBA00022617"/>
    </source>
</evidence>
<dbReference type="Pfam" id="PF00067">
    <property type="entry name" value="p450"/>
    <property type="match status" value="1"/>
</dbReference>
<dbReference type="GO" id="GO:0005506">
    <property type="term" value="F:iron ion binding"/>
    <property type="evidence" value="ECO:0007669"/>
    <property type="project" value="InterPro"/>
</dbReference>
<dbReference type="Proteomes" id="UP000749559">
    <property type="component" value="Unassembled WGS sequence"/>
</dbReference>
<proteinExistence type="inferred from homology"/>
<evidence type="ECO:0000256" key="5">
    <source>
        <dbReference type="ARBA" id="ARBA00023004"/>
    </source>
</evidence>
<evidence type="ECO:0000256" key="7">
    <source>
        <dbReference type="PIRSR" id="PIRSR602401-1"/>
    </source>
</evidence>
<gene>
    <name evidence="9" type="ORF">OFUS_LOCUS60</name>
</gene>
<dbReference type="PRINTS" id="PR00463">
    <property type="entry name" value="EP450I"/>
</dbReference>
<comment type="cofactor">
    <cofactor evidence="7">
        <name>heme</name>
        <dbReference type="ChEBI" id="CHEBI:30413"/>
    </cofactor>
</comment>
<dbReference type="InterPro" id="IPR002401">
    <property type="entry name" value="Cyt_P450_E_grp-I"/>
</dbReference>
<dbReference type="InterPro" id="IPR017972">
    <property type="entry name" value="Cyt_P450_CS"/>
</dbReference>
<protein>
    <recommendedName>
        <fullName evidence="11">Cytochrome P450</fullName>
    </recommendedName>
</protein>
<keyword evidence="10" id="KW-1185">Reference proteome</keyword>
<feature type="binding site" description="axial binding residue" evidence="7">
    <location>
        <position position="189"/>
    </location>
    <ligand>
        <name>heme</name>
        <dbReference type="ChEBI" id="CHEBI:30413"/>
    </ligand>
    <ligandPart>
        <name>Fe</name>
        <dbReference type="ChEBI" id="CHEBI:18248"/>
    </ligandPart>
</feature>
<evidence type="ECO:0000256" key="3">
    <source>
        <dbReference type="ARBA" id="ARBA00022723"/>
    </source>
</evidence>
<keyword evidence="5 7" id="KW-0408">Iron</keyword>
<evidence type="ECO:0000313" key="10">
    <source>
        <dbReference type="Proteomes" id="UP000749559"/>
    </source>
</evidence>
<name>A0A8S4MU99_OWEFU</name>
<dbReference type="AlphaFoldDB" id="A0A8S4MU99"/>
<reference evidence="9" key="1">
    <citation type="submission" date="2022-03" db="EMBL/GenBank/DDBJ databases">
        <authorList>
            <person name="Martin C."/>
        </authorList>
    </citation>
    <scope>NUCLEOTIDE SEQUENCE</scope>
</reference>
<comment type="caution">
    <text evidence="9">The sequence shown here is derived from an EMBL/GenBank/DDBJ whole genome shotgun (WGS) entry which is preliminary data.</text>
</comment>
<organism evidence="9 10">
    <name type="scientific">Owenia fusiformis</name>
    <name type="common">Polychaete worm</name>
    <dbReference type="NCBI Taxonomy" id="6347"/>
    <lineage>
        <taxon>Eukaryota</taxon>
        <taxon>Metazoa</taxon>
        <taxon>Spiralia</taxon>
        <taxon>Lophotrochozoa</taxon>
        <taxon>Annelida</taxon>
        <taxon>Polychaeta</taxon>
        <taxon>Sedentaria</taxon>
        <taxon>Canalipalpata</taxon>
        <taxon>Sabellida</taxon>
        <taxon>Oweniida</taxon>
        <taxon>Oweniidae</taxon>
        <taxon>Owenia</taxon>
    </lineage>
</organism>
<dbReference type="InterPro" id="IPR036396">
    <property type="entry name" value="Cyt_P450_sf"/>
</dbReference>
<keyword evidence="3 7" id="KW-0479">Metal-binding</keyword>
<keyword evidence="2 7" id="KW-0349">Heme</keyword>
<accession>A0A8S4MU99</accession>
<dbReference type="Gene3D" id="1.10.630.10">
    <property type="entry name" value="Cytochrome P450"/>
    <property type="match status" value="1"/>
</dbReference>
<keyword evidence="4 8" id="KW-0560">Oxidoreductase</keyword>
<sequence>MMHYAITQMRESERYERCILGELLRAEDEGRISNEAIYGILGDSFNAGIFTTFTTISGFLIALINYPDVQDKLHKEIDRVIGRDMQPALSDREKMPYMEAAILETLRYMSMVPLGIPHKTTRDTKISGCHLPKGTQVWMNLYGMHHDSRYFILDPNVFNPGRFLDSEGNLVSKEERKKVLAFGAGRRVCMGEVLAKVRIFLTLTQLLHKFVFLPDDPERVIPFDMKSFVNTPMALMAPKFKIIAKVR</sequence>
<dbReference type="GO" id="GO:0016705">
    <property type="term" value="F:oxidoreductase activity, acting on paired donors, with incorporation or reduction of molecular oxygen"/>
    <property type="evidence" value="ECO:0007669"/>
    <property type="project" value="InterPro"/>
</dbReference>
<comment type="similarity">
    <text evidence="1 8">Belongs to the cytochrome P450 family.</text>
</comment>
<evidence type="ECO:0000256" key="1">
    <source>
        <dbReference type="ARBA" id="ARBA00010617"/>
    </source>
</evidence>
<dbReference type="PANTHER" id="PTHR24289:SF1">
    <property type="entry name" value="STEROID 17-ALPHA-HYDROXYLASE_17,20 LYASE"/>
    <property type="match status" value="1"/>
</dbReference>
<dbReference type="InterPro" id="IPR001128">
    <property type="entry name" value="Cyt_P450"/>
</dbReference>
<evidence type="ECO:0000313" key="9">
    <source>
        <dbReference type="EMBL" id="CAH1772275.1"/>
    </source>
</evidence>
<dbReference type="PANTHER" id="PTHR24289">
    <property type="entry name" value="STEROID 17-ALPHA-HYDROXYLASE/17,20 LYASE"/>
    <property type="match status" value="1"/>
</dbReference>
<evidence type="ECO:0000256" key="4">
    <source>
        <dbReference type="ARBA" id="ARBA00023002"/>
    </source>
</evidence>
<dbReference type="SUPFAM" id="SSF48264">
    <property type="entry name" value="Cytochrome P450"/>
    <property type="match status" value="1"/>
</dbReference>
<dbReference type="OrthoDB" id="2789670at2759"/>
<dbReference type="PROSITE" id="PS00086">
    <property type="entry name" value="CYTOCHROME_P450"/>
    <property type="match status" value="1"/>
</dbReference>
<dbReference type="EMBL" id="CAIIXF020000001">
    <property type="protein sequence ID" value="CAH1772275.1"/>
    <property type="molecule type" value="Genomic_DNA"/>
</dbReference>
<evidence type="ECO:0000256" key="8">
    <source>
        <dbReference type="RuleBase" id="RU000461"/>
    </source>
</evidence>
<dbReference type="GO" id="GO:0020037">
    <property type="term" value="F:heme binding"/>
    <property type="evidence" value="ECO:0007669"/>
    <property type="project" value="InterPro"/>
</dbReference>
<keyword evidence="6 8" id="KW-0503">Monooxygenase</keyword>
<evidence type="ECO:0008006" key="11">
    <source>
        <dbReference type="Google" id="ProtNLM"/>
    </source>
</evidence>
<dbReference type="PRINTS" id="PR00385">
    <property type="entry name" value="P450"/>
</dbReference>
<evidence type="ECO:0000256" key="6">
    <source>
        <dbReference type="ARBA" id="ARBA00023033"/>
    </source>
</evidence>
<dbReference type="GO" id="GO:0004497">
    <property type="term" value="F:monooxygenase activity"/>
    <property type="evidence" value="ECO:0007669"/>
    <property type="project" value="UniProtKB-KW"/>
</dbReference>